<dbReference type="InterPro" id="IPR016039">
    <property type="entry name" value="Thiolase-like"/>
</dbReference>
<dbReference type="InterPro" id="IPR000794">
    <property type="entry name" value="Beta-ketoacyl_synthase"/>
</dbReference>
<dbReference type="InterPro" id="IPR014031">
    <property type="entry name" value="Ketoacyl_synth_C"/>
</dbReference>
<name>A0A4D4J6X3_9PSEU</name>
<evidence type="ECO:0000256" key="3">
    <source>
        <dbReference type="ARBA" id="ARBA00023315"/>
    </source>
</evidence>
<evidence type="ECO:0000259" key="5">
    <source>
        <dbReference type="PROSITE" id="PS52004"/>
    </source>
</evidence>
<dbReference type="InterPro" id="IPR014030">
    <property type="entry name" value="Ketoacyl_synth_N"/>
</dbReference>
<evidence type="ECO:0000256" key="4">
    <source>
        <dbReference type="RuleBase" id="RU003694"/>
    </source>
</evidence>
<dbReference type="SUPFAM" id="SSF53901">
    <property type="entry name" value="Thiolase-like"/>
    <property type="match status" value="2"/>
</dbReference>
<dbReference type="GO" id="GO:0006633">
    <property type="term" value="P:fatty acid biosynthetic process"/>
    <property type="evidence" value="ECO:0007669"/>
    <property type="project" value="TreeGrafter"/>
</dbReference>
<dbReference type="PROSITE" id="PS52004">
    <property type="entry name" value="KS3_2"/>
    <property type="match status" value="1"/>
</dbReference>
<evidence type="ECO:0000313" key="6">
    <source>
        <dbReference type="EMBL" id="GDY29707.1"/>
    </source>
</evidence>
<keyword evidence="7" id="KW-1185">Reference proteome</keyword>
<dbReference type="PANTHER" id="PTHR11712">
    <property type="entry name" value="POLYKETIDE SYNTHASE-RELATED"/>
    <property type="match status" value="1"/>
</dbReference>
<dbReference type="PANTHER" id="PTHR11712:SF322">
    <property type="entry name" value="POLYKETIDE BETA-KETOACYL SYNTHASE 2-RELATED"/>
    <property type="match status" value="1"/>
</dbReference>
<comment type="caution">
    <text evidence="6">The sequence shown here is derived from an EMBL/GenBank/DDBJ whole genome shotgun (WGS) entry which is preliminary data.</text>
</comment>
<dbReference type="Proteomes" id="UP000298860">
    <property type="component" value="Unassembled WGS sequence"/>
</dbReference>
<feature type="domain" description="Ketosynthase family 3 (KS3)" evidence="5">
    <location>
        <begin position="1"/>
        <end position="401"/>
    </location>
</feature>
<dbReference type="AlphaFoldDB" id="A0A4D4J6X3"/>
<dbReference type="SMART" id="SM00825">
    <property type="entry name" value="PKS_KS"/>
    <property type="match status" value="1"/>
</dbReference>
<reference evidence="7" key="1">
    <citation type="submission" date="2019-04" db="EMBL/GenBank/DDBJ databases">
        <title>Draft genome sequence of Pseudonocardiaceae bacterium SL3-2-4.</title>
        <authorList>
            <person name="Ningsih F."/>
            <person name="Yokota A."/>
            <person name="Sakai Y."/>
            <person name="Nanatani K."/>
            <person name="Yabe S."/>
            <person name="Oetari A."/>
            <person name="Sjamsuridzal W."/>
        </authorList>
    </citation>
    <scope>NUCLEOTIDE SEQUENCE [LARGE SCALE GENOMIC DNA]</scope>
    <source>
        <strain evidence="7">SL3-2-4</strain>
    </source>
</reference>
<gene>
    <name evidence="6" type="ORF">GTS_13400</name>
</gene>
<evidence type="ECO:0000256" key="1">
    <source>
        <dbReference type="ARBA" id="ARBA00008467"/>
    </source>
</evidence>
<keyword evidence="2 4" id="KW-0808">Transferase</keyword>
<dbReference type="Pfam" id="PF00109">
    <property type="entry name" value="ketoacyl-synt"/>
    <property type="match status" value="1"/>
</dbReference>
<dbReference type="InterPro" id="IPR020841">
    <property type="entry name" value="PKS_Beta-ketoAc_synthase_dom"/>
</dbReference>
<comment type="similarity">
    <text evidence="1 4">Belongs to the thiolase-like superfamily. Beta-ketoacyl-ACP synthases family.</text>
</comment>
<accession>A0A4D4J6X3</accession>
<dbReference type="EMBL" id="BJFL01000004">
    <property type="protein sequence ID" value="GDY29707.1"/>
    <property type="molecule type" value="Genomic_DNA"/>
</dbReference>
<dbReference type="GO" id="GO:0004315">
    <property type="term" value="F:3-oxoacyl-[acyl-carrier-protein] synthase activity"/>
    <property type="evidence" value="ECO:0007669"/>
    <property type="project" value="TreeGrafter"/>
</dbReference>
<sequence length="404" mass="41220">MSELAVTGIGVIAPTGIGLDAFWKAAEQGNCVLDRVDRLAGTGYPVRVAGEVRGFDPAEALEGRIIVQTDLFTQFALAAADLALTDAGLDPSTLDPFEVGVVTASYSGGVEFGQREIQALWRDGPDHVGPYQSIAWFYAASTGQISIRRGLKGPCGVLVTDEAGGLDAIAHAGRAIRRGARAMLVGGTEAPLSSPFALACQFGTGLLSASDDPYTAYLPFTDAAAGYVPAEGGALFVLEDRRAAEARGGEVWGVVAGHGTTFSGLNRFDPGGEGLVAAIRAALAEAGCAPEEVDVVFADAVGTRAADDAEAAAIRAVLGANVPVTAPKTGYGRGYAASAALDVAAALASLEHGVVPPTPNVTATRVDLDVVTHLARRVEPRSALVLARGLGGSNSALLLRRASG</sequence>
<proteinExistence type="inferred from homology"/>
<dbReference type="Pfam" id="PF02801">
    <property type="entry name" value="Ketoacyl-synt_C"/>
    <property type="match status" value="1"/>
</dbReference>
<evidence type="ECO:0000256" key="2">
    <source>
        <dbReference type="ARBA" id="ARBA00022679"/>
    </source>
</evidence>
<keyword evidence="3" id="KW-0012">Acyltransferase</keyword>
<evidence type="ECO:0000313" key="7">
    <source>
        <dbReference type="Proteomes" id="UP000298860"/>
    </source>
</evidence>
<dbReference type="Gene3D" id="3.40.47.10">
    <property type="match status" value="2"/>
</dbReference>
<organism evidence="6 7">
    <name type="scientific">Gandjariella thermophila</name>
    <dbReference type="NCBI Taxonomy" id="1931992"/>
    <lineage>
        <taxon>Bacteria</taxon>
        <taxon>Bacillati</taxon>
        <taxon>Actinomycetota</taxon>
        <taxon>Actinomycetes</taxon>
        <taxon>Pseudonocardiales</taxon>
        <taxon>Pseudonocardiaceae</taxon>
        <taxon>Gandjariella</taxon>
    </lineage>
</organism>
<protein>
    <submittedName>
        <fullName evidence="6">Putative polyketide beta-ketoacyl synthase 2</fullName>
    </submittedName>
</protein>